<keyword evidence="4" id="KW-0521">NADP</keyword>
<name>A0AAW2SYD6_9LAMI</name>
<comment type="caution">
    <text evidence="7">The sequence shown here is derived from an EMBL/GenBank/DDBJ whole genome shotgun (WGS) entry which is preliminary data.</text>
</comment>
<dbReference type="Pfam" id="PF00743">
    <property type="entry name" value="FMO-like"/>
    <property type="match status" value="1"/>
</dbReference>
<dbReference type="GO" id="GO:0004499">
    <property type="term" value="F:N,N-dimethylaniline monooxygenase activity"/>
    <property type="evidence" value="ECO:0007669"/>
    <property type="project" value="InterPro"/>
</dbReference>
<evidence type="ECO:0000256" key="4">
    <source>
        <dbReference type="ARBA" id="ARBA00022857"/>
    </source>
</evidence>
<dbReference type="InterPro" id="IPR036188">
    <property type="entry name" value="FAD/NAD-bd_sf"/>
</dbReference>
<comment type="cofactor">
    <cofactor evidence="6">
        <name>FAD</name>
        <dbReference type="ChEBI" id="CHEBI:57692"/>
    </cofactor>
</comment>
<dbReference type="EC" id="1.-.-.-" evidence="6"/>
<comment type="similarity">
    <text evidence="1 6">Belongs to the FMO family.</text>
</comment>
<evidence type="ECO:0000256" key="2">
    <source>
        <dbReference type="ARBA" id="ARBA00022630"/>
    </source>
</evidence>
<dbReference type="EMBL" id="JACGWM010000001">
    <property type="protein sequence ID" value="KAL0397746.1"/>
    <property type="molecule type" value="Genomic_DNA"/>
</dbReference>
<dbReference type="InterPro" id="IPR020946">
    <property type="entry name" value="Flavin_mOase-like"/>
</dbReference>
<dbReference type="SUPFAM" id="SSF51905">
    <property type="entry name" value="FAD/NAD(P)-binding domain"/>
    <property type="match status" value="1"/>
</dbReference>
<keyword evidence="6 7" id="KW-0503">Monooxygenase</keyword>
<keyword evidence="3 6" id="KW-0274">FAD</keyword>
<reference evidence="7" key="1">
    <citation type="submission" date="2020-06" db="EMBL/GenBank/DDBJ databases">
        <authorList>
            <person name="Li T."/>
            <person name="Hu X."/>
            <person name="Zhang T."/>
            <person name="Song X."/>
            <person name="Zhang H."/>
            <person name="Dai N."/>
            <person name="Sheng W."/>
            <person name="Hou X."/>
            <person name="Wei L."/>
        </authorList>
    </citation>
    <scope>NUCLEOTIDE SEQUENCE</scope>
    <source>
        <strain evidence="7">KEN8</strain>
        <tissue evidence="7">Leaf</tissue>
    </source>
</reference>
<dbReference type="GO" id="GO:0050660">
    <property type="term" value="F:flavin adenine dinucleotide binding"/>
    <property type="evidence" value="ECO:0007669"/>
    <property type="project" value="InterPro"/>
</dbReference>
<organism evidence="7">
    <name type="scientific">Sesamum calycinum</name>
    <dbReference type="NCBI Taxonomy" id="2727403"/>
    <lineage>
        <taxon>Eukaryota</taxon>
        <taxon>Viridiplantae</taxon>
        <taxon>Streptophyta</taxon>
        <taxon>Embryophyta</taxon>
        <taxon>Tracheophyta</taxon>
        <taxon>Spermatophyta</taxon>
        <taxon>Magnoliopsida</taxon>
        <taxon>eudicotyledons</taxon>
        <taxon>Gunneridae</taxon>
        <taxon>Pentapetalae</taxon>
        <taxon>asterids</taxon>
        <taxon>lamiids</taxon>
        <taxon>Lamiales</taxon>
        <taxon>Pedaliaceae</taxon>
        <taxon>Sesamum</taxon>
    </lineage>
</organism>
<sequence length="288" mass="32735">MAPPVKVAVIGAGVAGLTAARALKEEGLQVSVYEKMDRLGGTWVYDPRVESDPLGLDPDREVVHGSLYPSLRTNIPRQLLGFSDYPFGSRKNGDSRIFPGHQEMLNFLNEFAEEFGLVELIRFNTEVVRVERVGSRNDEWVVESRTGHKYSEEIFDAVVVCNGHHTQPRLAHFRAVSLVMDLQAKWIAKVMCGKSVLPSQEEMLADVERHYQDMAEKGIPKHYTHTLAHEVSYEYMDWLANQSGTPEVDDETKFKCRSYFKFATENGLRRAREWEPIQSLNSHPLPNS</sequence>
<gene>
    <name evidence="7" type="ORF">Scaly_0223000</name>
</gene>
<dbReference type="GO" id="GO:0050661">
    <property type="term" value="F:NADP binding"/>
    <property type="evidence" value="ECO:0007669"/>
    <property type="project" value="InterPro"/>
</dbReference>
<dbReference type="PANTHER" id="PTHR23023">
    <property type="entry name" value="DIMETHYLANILINE MONOOXYGENASE"/>
    <property type="match status" value="1"/>
</dbReference>
<reference evidence="7" key="2">
    <citation type="journal article" date="2024" name="Plant">
        <title>Genomic evolution and insights into agronomic trait innovations of Sesamum species.</title>
        <authorList>
            <person name="Miao H."/>
            <person name="Wang L."/>
            <person name="Qu L."/>
            <person name="Liu H."/>
            <person name="Sun Y."/>
            <person name="Le M."/>
            <person name="Wang Q."/>
            <person name="Wei S."/>
            <person name="Zheng Y."/>
            <person name="Lin W."/>
            <person name="Duan Y."/>
            <person name="Cao H."/>
            <person name="Xiong S."/>
            <person name="Wang X."/>
            <person name="Wei L."/>
            <person name="Li C."/>
            <person name="Ma Q."/>
            <person name="Ju M."/>
            <person name="Zhao R."/>
            <person name="Li G."/>
            <person name="Mu C."/>
            <person name="Tian Q."/>
            <person name="Mei H."/>
            <person name="Zhang T."/>
            <person name="Gao T."/>
            <person name="Zhang H."/>
        </authorList>
    </citation>
    <scope>NUCLEOTIDE SEQUENCE</scope>
    <source>
        <strain evidence="7">KEN8</strain>
    </source>
</reference>
<keyword evidence="5 6" id="KW-0560">Oxidoreductase</keyword>
<evidence type="ECO:0000256" key="6">
    <source>
        <dbReference type="RuleBase" id="RU361177"/>
    </source>
</evidence>
<accession>A0AAW2SYD6</accession>
<dbReference type="Gene3D" id="3.50.50.60">
    <property type="entry name" value="FAD/NAD(P)-binding domain"/>
    <property type="match status" value="1"/>
</dbReference>
<evidence type="ECO:0000256" key="5">
    <source>
        <dbReference type="ARBA" id="ARBA00023002"/>
    </source>
</evidence>
<dbReference type="InterPro" id="IPR050346">
    <property type="entry name" value="FMO-like"/>
</dbReference>
<evidence type="ECO:0000313" key="7">
    <source>
        <dbReference type="EMBL" id="KAL0397746.1"/>
    </source>
</evidence>
<dbReference type="AlphaFoldDB" id="A0AAW2SYD6"/>
<dbReference type="PIRSF" id="PIRSF000332">
    <property type="entry name" value="FMO"/>
    <property type="match status" value="1"/>
</dbReference>
<evidence type="ECO:0000256" key="3">
    <source>
        <dbReference type="ARBA" id="ARBA00022827"/>
    </source>
</evidence>
<keyword evidence="2 6" id="KW-0285">Flavoprotein</keyword>
<dbReference type="InterPro" id="IPR000960">
    <property type="entry name" value="Flavin_mOase"/>
</dbReference>
<proteinExistence type="inferred from homology"/>
<protein>
    <recommendedName>
        <fullName evidence="6">Flavin-containing monooxygenase</fullName>
        <ecNumber evidence="6">1.-.-.-</ecNumber>
    </recommendedName>
</protein>
<dbReference type="PRINTS" id="PR00419">
    <property type="entry name" value="ADXRDTASE"/>
</dbReference>
<evidence type="ECO:0000256" key="1">
    <source>
        <dbReference type="ARBA" id="ARBA00009183"/>
    </source>
</evidence>